<evidence type="ECO:0000313" key="5">
    <source>
        <dbReference type="EMBL" id="SPQ21443.1"/>
    </source>
</evidence>
<organism evidence="5 6">
    <name type="scientific">Thermothielavioides terrestris</name>
    <dbReference type="NCBI Taxonomy" id="2587410"/>
    <lineage>
        <taxon>Eukaryota</taxon>
        <taxon>Fungi</taxon>
        <taxon>Dikarya</taxon>
        <taxon>Ascomycota</taxon>
        <taxon>Pezizomycotina</taxon>
        <taxon>Sordariomycetes</taxon>
        <taxon>Sordariomycetidae</taxon>
        <taxon>Sordariales</taxon>
        <taxon>Chaetomiaceae</taxon>
        <taxon>Thermothielavioides</taxon>
    </lineage>
</organism>
<dbReference type="PANTHER" id="PTHR24123:SF85">
    <property type="entry name" value="ANKYRIN REPEAT DOMAIN-CONTAINING PROTEIN 55"/>
    <property type="match status" value="1"/>
</dbReference>
<name>A0A446BG92_9PEZI</name>
<evidence type="ECO:0000256" key="4">
    <source>
        <dbReference type="SAM" id="SignalP"/>
    </source>
</evidence>
<dbReference type="PROSITE" id="PS50088">
    <property type="entry name" value="ANK_REPEAT"/>
    <property type="match status" value="2"/>
</dbReference>
<evidence type="ECO:0000256" key="1">
    <source>
        <dbReference type="ARBA" id="ARBA00022737"/>
    </source>
</evidence>
<keyword evidence="4" id="KW-0732">Signal</keyword>
<dbReference type="InterPro" id="IPR002110">
    <property type="entry name" value="Ankyrin_rpt"/>
</dbReference>
<dbReference type="Proteomes" id="UP000289323">
    <property type="component" value="Unassembled WGS sequence"/>
</dbReference>
<dbReference type="Pfam" id="PF12796">
    <property type="entry name" value="Ank_2"/>
    <property type="match status" value="1"/>
</dbReference>
<feature type="chain" id="PRO_5019166021" evidence="4">
    <location>
        <begin position="19"/>
        <end position="544"/>
    </location>
</feature>
<proteinExistence type="predicted"/>
<protein>
    <submittedName>
        <fullName evidence="5">Fcc13bf4-0532-4fd6-9669-b265dbb293a3</fullName>
    </submittedName>
</protein>
<dbReference type="SMART" id="SM00248">
    <property type="entry name" value="ANK"/>
    <property type="match status" value="7"/>
</dbReference>
<dbReference type="AlphaFoldDB" id="A0A446BG92"/>
<dbReference type="PROSITE" id="PS50297">
    <property type="entry name" value="ANK_REP_REGION"/>
    <property type="match status" value="1"/>
</dbReference>
<reference evidence="5 6" key="1">
    <citation type="submission" date="2018-04" db="EMBL/GenBank/DDBJ databases">
        <authorList>
            <person name="Huttner S."/>
            <person name="Dainat J."/>
        </authorList>
    </citation>
    <scope>NUCLEOTIDE SEQUENCE [LARGE SCALE GENOMIC DNA]</scope>
</reference>
<feature type="repeat" description="ANK" evidence="3">
    <location>
        <begin position="373"/>
        <end position="410"/>
    </location>
</feature>
<dbReference type="Gene3D" id="1.25.40.20">
    <property type="entry name" value="Ankyrin repeat-containing domain"/>
    <property type="match status" value="2"/>
</dbReference>
<keyword evidence="2 3" id="KW-0040">ANK repeat</keyword>
<evidence type="ECO:0000256" key="3">
    <source>
        <dbReference type="PROSITE-ProRule" id="PRU00023"/>
    </source>
</evidence>
<gene>
    <name evidence="5" type="ORF">TT172_LOCUS3862</name>
</gene>
<feature type="signal peptide" evidence="4">
    <location>
        <begin position="1"/>
        <end position="18"/>
    </location>
</feature>
<accession>A0A446BG92</accession>
<dbReference type="PANTHER" id="PTHR24123">
    <property type="entry name" value="ANKYRIN REPEAT-CONTAINING"/>
    <property type="match status" value="1"/>
</dbReference>
<feature type="repeat" description="ANK" evidence="3">
    <location>
        <begin position="122"/>
        <end position="154"/>
    </location>
</feature>
<keyword evidence="1" id="KW-0677">Repeat</keyword>
<dbReference type="SUPFAM" id="SSF48403">
    <property type="entry name" value="Ankyrin repeat"/>
    <property type="match status" value="1"/>
</dbReference>
<dbReference type="InterPro" id="IPR051165">
    <property type="entry name" value="Multifunctional_ANK_Repeat"/>
</dbReference>
<dbReference type="EMBL" id="OUUZ01000008">
    <property type="protein sequence ID" value="SPQ21443.1"/>
    <property type="molecule type" value="Genomic_DNA"/>
</dbReference>
<evidence type="ECO:0000256" key="2">
    <source>
        <dbReference type="ARBA" id="ARBA00023043"/>
    </source>
</evidence>
<sequence>MAPFLSLPLSLLWRIRDALVESDDLDLPSKLAALNSLIRTCHLAYHIFYASLYRIAPADWPQLALLCGAANGSLRAMEHAVARGADINWYGGVGILPDPRLDPGARVTLRHLRDSSYPSIRHKGTALHLAAMMGQDEAVEWLVDHGAKLNAQSRSLCACRPGCPPQLQAWPESKMWHPIHTALCHGQVSTFMTLARKGASIDAVCVGRYRTGRYPTALHLAAYAGNWQIVDYILAHPGAESRVRATVDGKTALQLACQGPHHGGTREGRAYIMRRLVQHGARLGDSAEECEVLAGYLEVGYFGAVVDLLKSGAYPRLTWDACRELLYRTLTPPITFHLDKDRYSVAYAEQRELVRFLAQMGADVNTLWEDDCGGATPLMLAAHPAQPDSVAIEMIKLVLELGGNPTATNQAGMTVLHHFVKTLTDEFTVSEGRYLLPLLTLQYLLGEDVMARLDARDCEGKTALDYVYDALDAGIKNSGGQCAYARGMPLEARFGPGQAAEQWQRQAVRLLEAMLAHARAPIPPPVFAIETERLKTARRRIFGD</sequence>
<dbReference type="InterPro" id="IPR036770">
    <property type="entry name" value="Ankyrin_rpt-contain_sf"/>
</dbReference>
<evidence type="ECO:0000313" key="6">
    <source>
        <dbReference type="Proteomes" id="UP000289323"/>
    </source>
</evidence>
<dbReference type="Pfam" id="PF00023">
    <property type="entry name" value="Ank"/>
    <property type="match status" value="1"/>
</dbReference>